<dbReference type="GO" id="GO:0004252">
    <property type="term" value="F:serine-type endopeptidase activity"/>
    <property type="evidence" value="ECO:0007669"/>
    <property type="project" value="InterPro"/>
</dbReference>
<dbReference type="SUPFAM" id="SSF51306">
    <property type="entry name" value="LexA/Signal peptidase"/>
    <property type="match status" value="1"/>
</dbReference>
<dbReference type="AlphaFoldDB" id="A0A1N6XEV5"/>
<name>A0A1N6XEV5_AQUAC</name>
<proteinExistence type="predicted"/>
<dbReference type="GO" id="GO:0006465">
    <property type="term" value="P:signal peptide processing"/>
    <property type="evidence" value="ECO:0007669"/>
    <property type="project" value="InterPro"/>
</dbReference>
<dbReference type="InterPro" id="IPR036286">
    <property type="entry name" value="LexA/Signal_pep-like_sf"/>
</dbReference>
<dbReference type="CDD" id="cd06462">
    <property type="entry name" value="Peptidase_S24_S26"/>
    <property type="match status" value="1"/>
</dbReference>
<evidence type="ECO:0000259" key="2">
    <source>
        <dbReference type="Pfam" id="PF10502"/>
    </source>
</evidence>
<dbReference type="EMBL" id="FTMP01000012">
    <property type="protein sequence ID" value="SIR00781.1"/>
    <property type="molecule type" value="Genomic_DNA"/>
</dbReference>
<dbReference type="InterPro" id="IPR019533">
    <property type="entry name" value="Peptidase_S26"/>
</dbReference>
<evidence type="ECO:0000313" key="3">
    <source>
        <dbReference type="EMBL" id="SIR00781.1"/>
    </source>
</evidence>
<feature type="domain" description="Peptidase S26" evidence="2">
    <location>
        <begin position="38"/>
        <end position="189"/>
    </location>
</feature>
<evidence type="ECO:0000256" key="1">
    <source>
        <dbReference type="SAM" id="Phobius"/>
    </source>
</evidence>
<protein>
    <submittedName>
        <fullName evidence="3">Conjugal transfer pilin signal peptidase TrbI</fullName>
    </submittedName>
</protein>
<feature type="transmembrane region" description="Helical" evidence="1">
    <location>
        <begin position="31"/>
        <end position="51"/>
    </location>
</feature>
<dbReference type="Pfam" id="PF10502">
    <property type="entry name" value="Peptidase_S26"/>
    <property type="match status" value="1"/>
</dbReference>
<keyword evidence="1" id="KW-0472">Membrane</keyword>
<gene>
    <name evidence="3" type="ORF">SAMN05878282_112113</name>
</gene>
<reference evidence="3 4" key="1">
    <citation type="submission" date="2017-01" db="EMBL/GenBank/DDBJ databases">
        <authorList>
            <person name="Mah S.A."/>
            <person name="Swanson W.J."/>
            <person name="Moy G.W."/>
            <person name="Vacquier V.D."/>
        </authorList>
    </citation>
    <scope>NUCLEOTIDE SEQUENCE [LARGE SCALE GENOMIC DNA]</scope>
    <source>
        <strain evidence="3 4">RU36E</strain>
    </source>
</reference>
<keyword evidence="1" id="KW-0812">Transmembrane</keyword>
<dbReference type="RefSeq" id="WP_083691109.1">
    <property type="nucleotide sequence ID" value="NZ_FTMP01000012.1"/>
</dbReference>
<evidence type="ECO:0000313" key="4">
    <source>
        <dbReference type="Proteomes" id="UP000185841"/>
    </source>
</evidence>
<dbReference type="Proteomes" id="UP000185841">
    <property type="component" value="Unassembled WGS sequence"/>
</dbReference>
<organism evidence="3 4">
    <name type="scientific">Aquipseudomonas alcaligenes</name>
    <name type="common">Pseudomonas alcaligenes</name>
    <dbReference type="NCBI Taxonomy" id="43263"/>
    <lineage>
        <taxon>Bacteria</taxon>
        <taxon>Pseudomonadati</taxon>
        <taxon>Pseudomonadota</taxon>
        <taxon>Gammaproteobacteria</taxon>
        <taxon>Pseudomonadales</taxon>
        <taxon>Pseudomonadaceae</taxon>
        <taxon>Aquipseudomonas</taxon>
    </lineage>
</organism>
<keyword evidence="1" id="KW-1133">Transmembrane helix</keyword>
<accession>A0A1N6XEV5</accession>
<sequence length="190" mass="20987">MWRSNPLSVQSTIARAEAEVARKRAPWRFSALYMAKAILFSAVVAGTVVALTSRFTVAIAPQTNLCLPPYRIWLIDKGDREPVRGDIFAFKSKGLQPLFDDGTMVVKVLRGMPGDEVKVDLNGARVNGAFVGHGLAVAAHHGIDPSRYIRTTIVGEGRYWMFGETPDSFDSRYWGSIGSEQIIGKAYPIW</sequence>
<dbReference type="Gene3D" id="2.10.109.10">
    <property type="entry name" value="Umud Fragment, subunit A"/>
    <property type="match status" value="1"/>
</dbReference>